<comment type="subcellular location">
    <subcellularLocation>
        <location evidence="1">Membrane</location>
        <topology evidence="1">Multi-pass membrane protein</topology>
    </subcellularLocation>
</comment>
<sequence length="419" mass="44398">MSTLDMASSGRPLPAPQLRLAATLWRIAVGALAVMPVGMAVAHRSSPVFLVLSALCSLAALAVEGNLPSFLRQALAALRSPLGIAVLVFAGWSALSVVWSEFRGVSVAALGEFWLAVACAFVVGRALPRYLTRQAFFLLAGAIVLACLMMVIELRTGLALRHMLGRRWNSYIFNRSFLTILVLMPALAIWFALNLRRGWIFALGLIAVIVAAMSNGESGASVVGLIVACSVFALAWFAPRAVSGLAAAAFVAVTVAAPFIGPISDRAIPTFIHEKLARDHSRERVDIWISFGAAIREQPFLGAGFGVSPRMRDTAVAQKVSEADRTLLAVGHPHNVPIQIWTELGVVGAVLALTIALLVVSAIRRQPHLIMSASLALMGSAAAVGLIGHGAWQGWWAASLGAAIAWMLAAKKTYLETTA</sequence>
<feature type="transmembrane region" description="Helical" evidence="5">
    <location>
        <begin position="245"/>
        <end position="263"/>
    </location>
</feature>
<protein>
    <submittedName>
        <fullName evidence="7">O-antigen ligase family protein</fullName>
    </submittedName>
</protein>
<evidence type="ECO:0000313" key="8">
    <source>
        <dbReference type="Proteomes" id="UP000707352"/>
    </source>
</evidence>
<feature type="transmembrane region" description="Helical" evidence="5">
    <location>
        <begin position="369"/>
        <end position="388"/>
    </location>
</feature>
<feature type="domain" description="O-antigen ligase-related" evidence="6">
    <location>
        <begin position="218"/>
        <end position="352"/>
    </location>
</feature>
<keyword evidence="3 5" id="KW-1133">Transmembrane helix</keyword>
<proteinExistence type="predicted"/>
<evidence type="ECO:0000256" key="3">
    <source>
        <dbReference type="ARBA" id="ARBA00022989"/>
    </source>
</evidence>
<comment type="caution">
    <text evidence="7">The sequence shown here is derived from an EMBL/GenBank/DDBJ whole genome shotgun (WGS) entry which is preliminary data.</text>
</comment>
<reference evidence="7 8" key="1">
    <citation type="submission" date="2020-03" db="EMBL/GenBank/DDBJ databases">
        <title>The genome sequence of Microvirga sp. c23x22.</title>
        <authorList>
            <person name="Zhang X."/>
        </authorList>
    </citation>
    <scope>NUCLEOTIDE SEQUENCE [LARGE SCALE GENOMIC DNA]</scope>
    <source>
        <strain evidence="8">c23x22</strain>
    </source>
</reference>
<feature type="transmembrane region" description="Helical" evidence="5">
    <location>
        <begin position="135"/>
        <end position="152"/>
    </location>
</feature>
<dbReference type="Pfam" id="PF04932">
    <property type="entry name" value="Wzy_C"/>
    <property type="match status" value="1"/>
</dbReference>
<evidence type="ECO:0000313" key="7">
    <source>
        <dbReference type="EMBL" id="NIX76956.1"/>
    </source>
</evidence>
<feature type="transmembrane region" description="Helical" evidence="5">
    <location>
        <begin position="105"/>
        <end position="123"/>
    </location>
</feature>
<keyword evidence="2 5" id="KW-0812">Transmembrane</keyword>
<feature type="transmembrane region" description="Helical" evidence="5">
    <location>
        <begin position="198"/>
        <end position="214"/>
    </location>
</feature>
<accession>A0ABX0VCY2</accession>
<organism evidence="7 8">
    <name type="scientific">Microvirga terricola</name>
    <dbReference type="NCBI Taxonomy" id="2719797"/>
    <lineage>
        <taxon>Bacteria</taxon>
        <taxon>Pseudomonadati</taxon>
        <taxon>Pseudomonadota</taxon>
        <taxon>Alphaproteobacteria</taxon>
        <taxon>Hyphomicrobiales</taxon>
        <taxon>Methylobacteriaceae</taxon>
        <taxon>Microvirga</taxon>
    </lineage>
</organism>
<feature type="transmembrane region" description="Helical" evidence="5">
    <location>
        <begin position="172"/>
        <end position="191"/>
    </location>
</feature>
<dbReference type="PANTHER" id="PTHR37422">
    <property type="entry name" value="TEICHURONIC ACID BIOSYNTHESIS PROTEIN TUAE"/>
    <property type="match status" value="1"/>
</dbReference>
<keyword evidence="8" id="KW-1185">Reference proteome</keyword>
<feature type="transmembrane region" description="Helical" evidence="5">
    <location>
        <begin position="20"/>
        <end position="42"/>
    </location>
</feature>
<keyword evidence="7" id="KW-0436">Ligase</keyword>
<evidence type="ECO:0000256" key="4">
    <source>
        <dbReference type="ARBA" id="ARBA00023136"/>
    </source>
</evidence>
<feature type="transmembrane region" description="Helical" evidence="5">
    <location>
        <begin position="82"/>
        <end position="99"/>
    </location>
</feature>
<dbReference type="EMBL" id="JAATJS010000003">
    <property type="protein sequence ID" value="NIX76956.1"/>
    <property type="molecule type" value="Genomic_DNA"/>
</dbReference>
<dbReference type="InterPro" id="IPR051533">
    <property type="entry name" value="WaaL-like"/>
</dbReference>
<name>A0ABX0VCY2_9HYPH</name>
<feature type="transmembrane region" description="Helical" evidence="5">
    <location>
        <begin position="394"/>
        <end position="410"/>
    </location>
</feature>
<feature type="transmembrane region" description="Helical" evidence="5">
    <location>
        <begin position="48"/>
        <end position="70"/>
    </location>
</feature>
<gene>
    <name evidence="7" type="ORF">HB375_10065</name>
</gene>
<evidence type="ECO:0000256" key="5">
    <source>
        <dbReference type="SAM" id="Phobius"/>
    </source>
</evidence>
<feature type="transmembrane region" description="Helical" evidence="5">
    <location>
        <begin position="340"/>
        <end position="362"/>
    </location>
</feature>
<evidence type="ECO:0000256" key="2">
    <source>
        <dbReference type="ARBA" id="ARBA00022692"/>
    </source>
</evidence>
<dbReference type="GO" id="GO:0016874">
    <property type="term" value="F:ligase activity"/>
    <property type="evidence" value="ECO:0007669"/>
    <property type="project" value="UniProtKB-KW"/>
</dbReference>
<evidence type="ECO:0000259" key="6">
    <source>
        <dbReference type="Pfam" id="PF04932"/>
    </source>
</evidence>
<keyword evidence="4 5" id="KW-0472">Membrane</keyword>
<evidence type="ECO:0000256" key="1">
    <source>
        <dbReference type="ARBA" id="ARBA00004141"/>
    </source>
</evidence>
<dbReference type="InterPro" id="IPR007016">
    <property type="entry name" value="O-antigen_ligase-rel_domated"/>
</dbReference>
<dbReference type="Proteomes" id="UP000707352">
    <property type="component" value="Unassembled WGS sequence"/>
</dbReference>
<dbReference type="PANTHER" id="PTHR37422:SF13">
    <property type="entry name" value="LIPOPOLYSACCHARIDE BIOSYNTHESIS PROTEIN PA4999-RELATED"/>
    <property type="match status" value="1"/>
</dbReference>
<dbReference type="RefSeq" id="WP_167672857.1">
    <property type="nucleotide sequence ID" value="NZ_JAATJS010000003.1"/>
</dbReference>